<dbReference type="Pfam" id="PF00293">
    <property type="entry name" value="NUDIX"/>
    <property type="match status" value="1"/>
</dbReference>
<feature type="domain" description="Nudix hydrolase" evidence="6">
    <location>
        <begin position="1"/>
        <end position="124"/>
    </location>
</feature>
<evidence type="ECO:0000313" key="8">
    <source>
        <dbReference type="Proteomes" id="UP001589833"/>
    </source>
</evidence>
<evidence type="ECO:0000259" key="6">
    <source>
        <dbReference type="PROSITE" id="PS51462"/>
    </source>
</evidence>
<dbReference type="RefSeq" id="WP_273847988.1">
    <property type="nucleotide sequence ID" value="NZ_JAQQWT010000044.1"/>
</dbReference>
<evidence type="ECO:0000256" key="5">
    <source>
        <dbReference type="ARBA" id="ARBA00022842"/>
    </source>
</evidence>
<evidence type="ECO:0000256" key="1">
    <source>
        <dbReference type="ARBA" id="ARBA00001946"/>
    </source>
</evidence>
<dbReference type="SUPFAM" id="SSF55811">
    <property type="entry name" value="Nudix"/>
    <property type="match status" value="1"/>
</dbReference>
<keyword evidence="4" id="KW-0378">Hydrolase</keyword>
<comment type="cofactor">
    <cofactor evidence="1">
        <name>Mg(2+)</name>
        <dbReference type="ChEBI" id="CHEBI:18420"/>
    </cofactor>
</comment>
<accession>A0ABV6NM81</accession>
<comment type="caution">
    <text evidence="7">The sequence shown here is derived from an EMBL/GenBank/DDBJ whole genome shotgun (WGS) entry which is preliminary data.</text>
</comment>
<dbReference type="InterPro" id="IPR000086">
    <property type="entry name" value="NUDIX_hydrolase_dom"/>
</dbReference>
<evidence type="ECO:0000313" key="7">
    <source>
        <dbReference type="EMBL" id="MFC0561544.1"/>
    </source>
</evidence>
<dbReference type="PANTHER" id="PTHR43758">
    <property type="entry name" value="7,8-DIHYDRO-8-OXOGUANINE TRIPHOSPHATASE"/>
    <property type="match status" value="1"/>
</dbReference>
<name>A0ABV6NM81_9BACI</name>
<dbReference type="CDD" id="cd04690">
    <property type="entry name" value="NUDIX_Hydrolase"/>
    <property type="match status" value="1"/>
</dbReference>
<keyword evidence="5" id="KW-0460">Magnesium</keyword>
<dbReference type="PANTHER" id="PTHR43758:SF8">
    <property type="entry name" value="8-OXO-DGTP DIPHOSPHATASE YTKD-RELATED"/>
    <property type="match status" value="1"/>
</dbReference>
<reference evidence="7 8" key="1">
    <citation type="submission" date="2024-09" db="EMBL/GenBank/DDBJ databases">
        <authorList>
            <person name="Sun Q."/>
            <person name="Mori K."/>
        </authorList>
    </citation>
    <scope>NUCLEOTIDE SEQUENCE [LARGE SCALE GENOMIC DNA]</scope>
    <source>
        <strain evidence="7 8">NCAIM B.02301</strain>
    </source>
</reference>
<dbReference type="EMBL" id="JBHLTR010000076">
    <property type="protein sequence ID" value="MFC0561544.1"/>
    <property type="molecule type" value="Genomic_DNA"/>
</dbReference>
<protein>
    <submittedName>
        <fullName evidence="7">NUDIX domain-containing protein</fullName>
    </submittedName>
</protein>
<comment type="similarity">
    <text evidence="2">Belongs to the Nudix hydrolase family.</text>
</comment>
<organism evidence="7 8">
    <name type="scientific">Halalkalibacter alkalisediminis</name>
    <dbReference type="NCBI Taxonomy" id="935616"/>
    <lineage>
        <taxon>Bacteria</taxon>
        <taxon>Bacillati</taxon>
        <taxon>Bacillota</taxon>
        <taxon>Bacilli</taxon>
        <taxon>Bacillales</taxon>
        <taxon>Bacillaceae</taxon>
        <taxon>Halalkalibacter</taxon>
    </lineage>
</organism>
<proteinExistence type="inferred from homology"/>
<dbReference type="Proteomes" id="UP001589833">
    <property type="component" value="Unassembled WGS sequence"/>
</dbReference>
<evidence type="ECO:0000256" key="2">
    <source>
        <dbReference type="ARBA" id="ARBA00005582"/>
    </source>
</evidence>
<keyword evidence="8" id="KW-1185">Reference proteome</keyword>
<dbReference type="InterPro" id="IPR015797">
    <property type="entry name" value="NUDIX_hydrolase-like_dom_sf"/>
</dbReference>
<evidence type="ECO:0000256" key="4">
    <source>
        <dbReference type="ARBA" id="ARBA00022801"/>
    </source>
</evidence>
<dbReference type="Gene3D" id="3.90.79.10">
    <property type="entry name" value="Nucleoside Triphosphate Pyrophosphohydrolase"/>
    <property type="match status" value="1"/>
</dbReference>
<keyword evidence="3" id="KW-0479">Metal-binding</keyword>
<gene>
    <name evidence="7" type="ORF">ACFFH4_21800</name>
</gene>
<sequence>MIKKVGAAIINNGRLLAVSKKESPDFFMLPGGKIEAGESEIDALRRELKEEISVELISYKHLGKYLTIVMDGKEKLELSVYETLYKGDPIPDNEIADIKWLPLDSEKSKFIGSGITDFTLPTLRKKYYVQ</sequence>
<evidence type="ECO:0000256" key="3">
    <source>
        <dbReference type="ARBA" id="ARBA00022723"/>
    </source>
</evidence>
<dbReference type="PROSITE" id="PS51462">
    <property type="entry name" value="NUDIX"/>
    <property type="match status" value="1"/>
</dbReference>